<evidence type="ECO:0000256" key="2">
    <source>
        <dbReference type="ARBA" id="ARBA00022723"/>
    </source>
</evidence>
<comment type="similarity">
    <text evidence="1">Belongs to the cytochrome P450 family.</text>
</comment>
<evidence type="ECO:0000256" key="1">
    <source>
        <dbReference type="ARBA" id="ARBA00010617"/>
    </source>
</evidence>
<evidence type="ECO:0000313" key="7">
    <source>
        <dbReference type="Proteomes" id="UP001586593"/>
    </source>
</evidence>
<dbReference type="PRINTS" id="PR00463">
    <property type="entry name" value="EP450I"/>
</dbReference>
<evidence type="ECO:0000256" key="5">
    <source>
        <dbReference type="ARBA" id="ARBA00023033"/>
    </source>
</evidence>
<dbReference type="SUPFAM" id="SSF48264">
    <property type="entry name" value="Cytochrome P450"/>
    <property type="match status" value="1"/>
</dbReference>
<dbReference type="InterPro" id="IPR036396">
    <property type="entry name" value="Cyt_P450_sf"/>
</dbReference>
<dbReference type="EMBL" id="JAZHXJ010000948">
    <property type="protein sequence ID" value="KAL1847977.1"/>
    <property type="molecule type" value="Genomic_DNA"/>
</dbReference>
<keyword evidence="3" id="KW-0560">Oxidoreductase</keyword>
<comment type="caution">
    <text evidence="6">The sequence shown here is derived from an EMBL/GenBank/DDBJ whole genome shotgun (WGS) entry which is preliminary data.</text>
</comment>
<dbReference type="Proteomes" id="UP001586593">
    <property type="component" value="Unassembled WGS sequence"/>
</dbReference>
<evidence type="ECO:0000313" key="6">
    <source>
        <dbReference type="EMBL" id="KAL1847977.1"/>
    </source>
</evidence>
<dbReference type="Gene3D" id="1.10.630.10">
    <property type="entry name" value="Cytochrome P450"/>
    <property type="match status" value="1"/>
</dbReference>
<evidence type="ECO:0000256" key="4">
    <source>
        <dbReference type="ARBA" id="ARBA00023004"/>
    </source>
</evidence>
<dbReference type="PANTHER" id="PTHR46300">
    <property type="entry name" value="P450, PUTATIVE (EUROFUNG)-RELATED-RELATED"/>
    <property type="match status" value="1"/>
</dbReference>
<organism evidence="6 7">
    <name type="scientific">Phialemonium thermophilum</name>
    <dbReference type="NCBI Taxonomy" id="223376"/>
    <lineage>
        <taxon>Eukaryota</taxon>
        <taxon>Fungi</taxon>
        <taxon>Dikarya</taxon>
        <taxon>Ascomycota</taxon>
        <taxon>Pezizomycotina</taxon>
        <taxon>Sordariomycetes</taxon>
        <taxon>Sordariomycetidae</taxon>
        <taxon>Cephalothecales</taxon>
        <taxon>Cephalothecaceae</taxon>
        <taxon>Phialemonium</taxon>
    </lineage>
</organism>
<keyword evidence="4" id="KW-0408">Iron</keyword>
<dbReference type="CDD" id="cd11065">
    <property type="entry name" value="CYP64-like"/>
    <property type="match status" value="1"/>
</dbReference>
<keyword evidence="5" id="KW-0503">Monooxygenase</keyword>
<keyword evidence="2" id="KW-0479">Metal-binding</keyword>
<dbReference type="PANTHER" id="PTHR46300:SF2">
    <property type="entry name" value="CYTOCHROME P450 MONOOXYGENASE ALNH-RELATED"/>
    <property type="match status" value="1"/>
</dbReference>
<sequence length="516" mass="58758">MLNINALALVCGFALFAWWIGTVLFKPKHNYPPGPKGLPIIGSLLAINNERPWVTYDQWARQYGDIVMYWVMGKPVLLLGKMEHAENLLQKRMMTYGDRPQLVMAQEYVTQNGWYIGTARAEHGTHKKHRKLLGQHLRKSALPDWAQPVELREVHLLLQRLGEQPQRFVNIIKCFTVNVMLNTTFAHGSVPTLDNPLVSRINAATDHQFVTQIMGRFWVDYMPFLDYLPAWLPGMGWKKQGLLWRDEVDTLYGELWDATKKRREAGDPRPCLVQKILETQMDEISELEGTTISAAVVDAGTETLTATTIILLIIFLYYPDVLRKAQRSVDEVVGRDRLPSFGDLGRIPYITAMVREAFRWRTVAPVAIPHAAVRDDVYAGYFIPKGTTVFALSQRIHEDEELYPNHEDFKPERFLDKDGQVNNLPHAGFGFRKCLGQHLAEETLFLVMASFVWAFDIRPPLDKEGRPIRPSLDPLDWGAFLASPPPMDFEAIITPRCEAAIKIINEAVEQDKASAS</sequence>
<dbReference type="Pfam" id="PF00067">
    <property type="entry name" value="p450"/>
    <property type="match status" value="1"/>
</dbReference>
<reference evidence="6 7" key="1">
    <citation type="journal article" date="2024" name="Commun. Biol.">
        <title>Comparative genomic analysis of thermophilic fungi reveals convergent evolutionary adaptations and gene losses.</title>
        <authorList>
            <person name="Steindorff A.S."/>
            <person name="Aguilar-Pontes M.V."/>
            <person name="Robinson A.J."/>
            <person name="Andreopoulos B."/>
            <person name="LaButti K."/>
            <person name="Kuo A."/>
            <person name="Mondo S."/>
            <person name="Riley R."/>
            <person name="Otillar R."/>
            <person name="Haridas S."/>
            <person name="Lipzen A."/>
            <person name="Grimwood J."/>
            <person name="Schmutz J."/>
            <person name="Clum A."/>
            <person name="Reid I.D."/>
            <person name="Moisan M.C."/>
            <person name="Butler G."/>
            <person name="Nguyen T.T.M."/>
            <person name="Dewar K."/>
            <person name="Conant G."/>
            <person name="Drula E."/>
            <person name="Henrissat B."/>
            <person name="Hansel C."/>
            <person name="Singer S."/>
            <person name="Hutchinson M.I."/>
            <person name="de Vries R.P."/>
            <person name="Natvig D.O."/>
            <person name="Powell A.J."/>
            <person name="Tsang A."/>
            <person name="Grigoriev I.V."/>
        </authorList>
    </citation>
    <scope>NUCLEOTIDE SEQUENCE [LARGE SCALE GENOMIC DNA]</scope>
    <source>
        <strain evidence="6 7">ATCC 24622</strain>
    </source>
</reference>
<evidence type="ECO:0000256" key="3">
    <source>
        <dbReference type="ARBA" id="ARBA00023002"/>
    </source>
</evidence>
<accession>A0ABR3VXT8</accession>
<dbReference type="InterPro" id="IPR002401">
    <property type="entry name" value="Cyt_P450_E_grp-I"/>
</dbReference>
<evidence type="ECO:0008006" key="8">
    <source>
        <dbReference type="Google" id="ProtNLM"/>
    </source>
</evidence>
<proteinExistence type="inferred from homology"/>
<keyword evidence="7" id="KW-1185">Reference proteome</keyword>
<dbReference type="InterPro" id="IPR001128">
    <property type="entry name" value="Cyt_P450"/>
</dbReference>
<name>A0ABR3VXT8_9PEZI</name>
<dbReference type="InterPro" id="IPR050364">
    <property type="entry name" value="Cytochrome_P450_fung"/>
</dbReference>
<protein>
    <recommendedName>
        <fullName evidence="8">Cytochrome P450</fullName>
    </recommendedName>
</protein>
<gene>
    <name evidence="6" type="ORF">VTK73DRAFT_10222</name>
</gene>